<dbReference type="EMBL" id="JTDF01001682">
    <property type="protein sequence ID" value="KAF8569683.1"/>
    <property type="molecule type" value="Genomic_DNA"/>
</dbReference>
<keyword evidence="1" id="KW-0472">Membrane</keyword>
<protein>
    <submittedName>
        <fullName evidence="2">Uncharacterized protein</fullName>
    </submittedName>
</protein>
<sequence length="1367" mass="155444">MLIYFCSGNKSIIRQVFCERSAQNCVLLNRNRDALSQQTVLRPAVRIRLRPVLSGNAGQRYELQVTGQVTGTPAYINVQVFRRIDSKCLIHHDYLVLDSTANQLILNNREAVEQFDIRYTWNTQQLASDNSGNYVHVNHPLLLVRLRDCQASRAFSVFPDYSRPINYTDPPFFNRLGSEIHQVNLTTKMEEHRWVIYLPLIITSSVIASFYLLFLIVYGLVRSCVLTNRKYLIDLNSQTRGVTHPPISRQILLTPQPFASPERECLYTGRTICSENELPLTQPVYYHPVVSPRGDQDRSARYSTNAQTWSLKASSYRIPHTTSRRILLFSNLAFRVFYTFLFTFSVAVSLIFSLQPSPKLNLSHVFLQKSPIIAYPQTNAAHGWPTGLVASQLRANKAQSKSQRFVGPTVRLGSEAQWLETFAEQELRRQLDYVDRMKVACHHAVGVEISDAAREMRQLVQERLSSWRGSKSADDRTRSGERRDCVLSTSLELVRYHFAAQRELLAQFQSQMEKHLDFRFTETYRAFYELLERSYQSGWLRYVQRMLNDSYGTESHPDSVEQRYFNEFTQTHSSTQFDITRLRGGLQGRYASAEQTSGLEHTHVALLTFMGFHQAESVHFLPIQLLQELKRIFLANQYRSLLSVPEGITQEHVMNEPLPVYESSPILTRYLSGSTVERVFFSNGDSEVDDQLISLNSKVTRNRGRSVEKHDVTLVGFSGHQQANRKRYELKPVALSLTELRLILLLIDCFIIVYRFYHTYLTLRDIWFGQRIYVDAACVVAASSDVVSKCTNFTMEKIEAMSHAADSPDSRLKKSKLKLLEKLPEDCLEMTSSLPKTELLEDVVAEPSRYACSHRPSDSPFGYMCTRETIAEEKNLAPDQLSIRPEHIHSRNHECCSTTSPCIGCMQSTGCVRSQASLSALSSTVHLSRNFPFNYDGLLLPPSSSFGSDQSVSCLLGVRATCCRHSHYIAAVVGLAVILALFGLLLNQEQRVLTQVTDSRKPTQTNVHTRVLAHSPRGVVHPLEFARGYYDNMIGKQAKRLNTEWLLWTQSKEIAMRRRLLSYTSRFRHEFNFFDRQVRAEASLMVKAIQQFLRSTPVSVTGENPDSWNNSFSSGSQALPPKLNSEMLFRQQICHFLPVVPVQLSTSFQTMTDSARNIHSNLEYRKMSVHNLLWTALISRAMDSDWNSLQQARYLTVTALLVAVTMIGCVGLVNICGWMFRMRFLNPFDTLTKTVQQDEVCVSKSLNHSKIINTDDVVLIAPQPPPIIPLPSKEEFPKANHRDSHDTVTSNLHDSHVHQMSCGTTYAYGASEIGIPLTTLYVNSGLVLSPSTMRSLPIHPTHPTVPLLIAHQPNSTSIVLNSTRQTT</sequence>
<feature type="transmembrane region" description="Helical" evidence="1">
    <location>
        <begin position="194"/>
        <end position="221"/>
    </location>
</feature>
<dbReference type="OrthoDB" id="6246846at2759"/>
<keyword evidence="1" id="KW-0812">Transmembrane</keyword>
<evidence type="ECO:0000256" key="1">
    <source>
        <dbReference type="SAM" id="Phobius"/>
    </source>
</evidence>
<organism evidence="2 3">
    <name type="scientific">Paragonimus westermani</name>
    <dbReference type="NCBI Taxonomy" id="34504"/>
    <lineage>
        <taxon>Eukaryota</taxon>
        <taxon>Metazoa</taxon>
        <taxon>Spiralia</taxon>
        <taxon>Lophotrochozoa</taxon>
        <taxon>Platyhelminthes</taxon>
        <taxon>Trematoda</taxon>
        <taxon>Digenea</taxon>
        <taxon>Plagiorchiida</taxon>
        <taxon>Troglotremata</taxon>
        <taxon>Troglotrematidae</taxon>
        <taxon>Paragonimus</taxon>
    </lineage>
</organism>
<keyword evidence="1" id="KW-1133">Transmembrane helix</keyword>
<gene>
    <name evidence="2" type="ORF">P879_00490</name>
</gene>
<feature type="transmembrane region" description="Helical" evidence="1">
    <location>
        <begin position="332"/>
        <end position="354"/>
    </location>
</feature>
<feature type="transmembrane region" description="Helical" evidence="1">
    <location>
        <begin position="968"/>
        <end position="986"/>
    </location>
</feature>
<proteinExistence type="predicted"/>
<comment type="caution">
    <text evidence="2">The sequence shown here is derived from an EMBL/GenBank/DDBJ whole genome shotgun (WGS) entry which is preliminary data.</text>
</comment>
<feature type="transmembrane region" description="Helical" evidence="1">
    <location>
        <begin position="1194"/>
        <end position="1220"/>
    </location>
</feature>
<evidence type="ECO:0000313" key="2">
    <source>
        <dbReference type="EMBL" id="KAF8569683.1"/>
    </source>
</evidence>
<reference evidence="2 3" key="1">
    <citation type="submission" date="2019-07" db="EMBL/GenBank/DDBJ databases">
        <title>Annotation for the trematode Paragonimus westermani.</title>
        <authorList>
            <person name="Choi Y.-J."/>
        </authorList>
    </citation>
    <scope>NUCLEOTIDE SEQUENCE [LARGE SCALE GENOMIC DNA]</scope>
    <source>
        <strain evidence="2">180907_Pwestermani</strain>
    </source>
</reference>
<evidence type="ECO:0000313" key="3">
    <source>
        <dbReference type="Proteomes" id="UP000699462"/>
    </source>
</evidence>
<accession>A0A8T0DPK3</accession>
<keyword evidence="3" id="KW-1185">Reference proteome</keyword>
<name>A0A8T0DPK3_9TREM</name>
<dbReference type="Proteomes" id="UP000699462">
    <property type="component" value="Unassembled WGS sequence"/>
</dbReference>